<sequence>MIAVYPDSEAIRHPTAGQLVADNIRRKIILGEFRDGDFLPNEAQLLALYGVSRPVLREAIRILQSESLLTIRRGSKGGARVNAPRPEPVARQAGGLLQYGRTTVFDVFRARSIIEPPAVRLLAENATPNTIQRLHEALELESENIGDARRWGKVHADFHTLVVELSGSNTLALFAHIMSGITTAHTQAVWQHATDDAQKRTDSELAHRVHRKLVRLVEEGKAADAETLWRRHLEQTTEKMLSNQGQRELLDLIG</sequence>
<dbReference type="Gene3D" id="1.20.120.530">
    <property type="entry name" value="GntR ligand-binding domain-like"/>
    <property type="match status" value="1"/>
</dbReference>
<dbReference type="PANTHER" id="PTHR43537:SF5">
    <property type="entry name" value="UXU OPERON TRANSCRIPTIONAL REGULATOR"/>
    <property type="match status" value="1"/>
</dbReference>
<keyword evidence="1" id="KW-0805">Transcription regulation</keyword>
<dbReference type="InterPro" id="IPR000524">
    <property type="entry name" value="Tscrpt_reg_HTH_GntR"/>
</dbReference>
<evidence type="ECO:0000313" key="5">
    <source>
        <dbReference type="EMBL" id="OBG03095.1"/>
    </source>
</evidence>
<dbReference type="Proteomes" id="UP000093985">
    <property type="component" value="Unassembled WGS sequence"/>
</dbReference>
<dbReference type="GO" id="GO:0003677">
    <property type="term" value="F:DNA binding"/>
    <property type="evidence" value="ECO:0007669"/>
    <property type="project" value="UniProtKB-KW"/>
</dbReference>
<evidence type="ECO:0000256" key="1">
    <source>
        <dbReference type="ARBA" id="ARBA00023015"/>
    </source>
</evidence>
<dbReference type="GO" id="GO:0003700">
    <property type="term" value="F:DNA-binding transcription factor activity"/>
    <property type="evidence" value="ECO:0007669"/>
    <property type="project" value="InterPro"/>
</dbReference>
<dbReference type="CDD" id="cd07377">
    <property type="entry name" value="WHTH_GntR"/>
    <property type="match status" value="1"/>
</dbReference>
<proteinExistence type="predicted"/>
<dbReference type="PROSITE" id="PS50949">
    <property type="entry name" value="HTH_GNTR"/>
    <property type="match status" value="1"/>
</dbReference>
<evidence type="ECO:0000259" key="4">
    <source>
        <dbReference type="PROSITE" id="PS50949"/>
    </source>
</evidence>
<dbReference type="EMBL" id="LZIN01000075">
    <property type="protein sequence ID" value="OBG03095.1"/>
    <property type="molecule type" value="Genomic_DNA"/>
</dbReference>
<dbReference type="SUPFAM" id="SSF48008">
    <property type="entry name" value="GntR ligand-binding domain-like"/>
    <property type="match status" value="1"/>
</dbReference>
<dbReference type="AlphaFoldDB" id="A0A1A2EGA0"/>
<dbReference type="InterPro" id="IPR036388">
    <property type="entry name" value="WH-like_DNA-bd_sf"/>
</dbReference>
<gene>
    <name evidence="5" type="ORF">A5771_14280</name>
</gene>
<dbReference type="SUPFAM" id="SSF46785">
    <property type="entry name" value="Winged helix' DNA-binding domain"/>
    <property type="match status" value="1"/>
</dbReference>
<dbReference type="PANTHER" id="PTHR43537">
    <property type="entry name" value="TRANSCRIPTIONAL REGULATOR, GNTR FAMILY"/>
    <property type="match status" value="1"/>
</dbReference>
<accession>A0A1A2EGA0</accession>
<dbReference type="InterPro" id="IPR011711">
    <property type="entry name" value="GntR_C"/>
</dbReference>
<dbReference type="PRINTS" id="PR00035">
    <property type="entry name" value="HTHGNTR"/>
</dbReference>
<keyword evidence="2" id="KW-0238">DNA-binding</keyword>
<evidence type="ECO:0000256" key="2">
    <source>
        <dbReference type="ARBA" id="ARBA00023125"/>
    </source>
</evidence>
<keyword evidence="3" id="KW-0804">Transcription</keyword>
<organism evidence="5 6">
    <name type="scientific">Mycolicibacter sinensis (strain JDM601)</name>
    <name type="common">Mycobacterium sinense</name>
    <dbReference type="NCBI Taxonomy" id="875328"/>
    <lineage>
        <taxon>Bacteria</taxon>
        <taxon>Bacillati</taxon>
        <taxon>Actinomycetota</taxon>
        <taxon>Actinomycetes</taxon>
        <taxon>Mycobacteriales</taxon>
        <taxon>Mycobacteriaceae</taxon>
        <taxon>Mycolicibacter</taxon>
    </lineage>
</organism>
<comment type="caution">
    <text evidence="5">The sequence shown here is derived from an EMBL/GenBank/DDBJ whole genome shotgun (WGS) entry which is preliminary data.</text>
</comment>
<name>A0A1A2EGA0_MYCSD</name>
<evidence type="ECO:0000256" key="3">
    <source>
        <dbReference type="ARBA" id="ARBA00023163"/>
    </source>
</evidence>
<reference evidence="6" key="1">
    <citation type="submission" date="2016-06" db="EMBL/GenBank/DDBJ databases">
        <authorList>
            <person name="Sutton G."/>
            <person name="Brinkac L."/>
            <person name="Sanka R."/>
            <person name="Adams M."/>
            <person name="Lau E."/>
            <person name="Mehaffy C."/>
            <person name="Tameris M."/>
            <person name="Hatherill M."/>
            <person name="Hanekom W."/>
            <person name="Mahomed H."/>
            <person name="Mcshane H."/>
        </authorList>
    </citation>
    <scope>NUCLEOTIDE SEQUENCE [LARGE SCALE GENOMIC DNA]</scope>
    <source>
        <strain evidence="6">852014-51077_SCH5608930-a</strain>
    </source>
</reference>
<dbReference type="InterPro" id="IPR036390">
    <property type="entry name" value="WH_DNA-bd_sf"/>
</dbReference>
<protein>
    <recommendedName>
        <fullName evidence="4">HTH gntR-type domain-containing protein</fullName>
    </recommendedName>
</protein>
<dbReference type="Gene3D" id="1.10.10.10">
    <property type="entry name" value="Winged helix-like DNA-binding domain superfamily/Winged helix DNA-binding domain"/>
    <property type="match status" value="1"/>
</dbReference>
<dbReference type="SMART" id="SM00895">
    <property type="entry name" value="FCD"/>
    <property type="match status" value="1"/>
</dbReference>
<feature type="domain" description="HTH gntR-type" evidence="4">
    <location>
        <begin position="14"/>
        <end position="84"/>
    </location>
</feature>
<dbReference type="InterPro" id="IPR008920">
    <property type="entry name" value="TF_FadR/GntR_C"/>
</dbReference>
<dbReference type="Pfam" id="PF00392">
    <property type="entry name" value="GntR"/>
    <property type="match status" value="1"/>
</dbReference>
<evidence type="ECO:0000313" key="6">
    <source>
        <dbReference type="Proteomes" id="UP000093985"/>
    </source>
</evidence>
<dbReference type="SMART" id="SM00345">
    <property type="entry name" value="HTH_GNTR"/>
    <property type="match status" value="1"/>
</dbReference>
<dbReference type="Pfam" id="PF07729">
    <property type="entry name" value="FCD"/>
    <property type="match status" value="1"/>
</dbReference>